<keyword evidence="2" id="KW-1185">Reference proteome</keyword>
<organism evidence="1 2">
    <name type="scientific">Cedecea davisae</name>
    <dbReference type="NCBI Taxonomy" id="158484"/>
    <lineage>
        <taxon>Bacteria</taxon>
        <taxon>Pseudomonadati</taxon>
        <taxon>Pseudomonadota</taxon>
        <taxon>Gammaproteobacteria</taxon>
        <taxon>Enterobacterales</taxon>
        <taxon>Enterobacteriaceae</taxon>
        <taxon>Cedecea</taxon>
    </lineage>
</organism>
<dbReference type="NCBIfam" id="NF011854">
    <property type="entry name" value="PRK15326.1"/>
    <property type="match status" value="1"/>
</dbReference>
<dbReference type="Proteomes" id="UP000686327">
    <property type="component" value="Unassembled WGS sequence"/>
</dbReference>
<sequence length="90" mass="10014">MSSPINSPRATAYVWDGFLSDMSSTFDEGVTVLNDELTEALSALTKDPSNPELLAKYQSRLSEYTLYRNAQSNVVKVYKDVASAIITNFR</sequence>
<dbReference type="Pfam" id="PF09392">
    <property type="entry name" value="T3SS_needle_F"/>
    <property type="match status" value="1"/>
</dbReference>
<comment type="caution">
    <text evidence="1">The sequence shown here is derived from an EMBL/GenBank/DDBJ whole genome shotgun (WGS) entry which is preliminary data.</text>
</comment>
<dbReference type="EMBL" id="JAGRYU010000002">
    <property type="protein sequence ID" value="MBU4680524.1"/>
    <property type="molecule type" value="Genomic_DNA"/>
</dbReference>
<proteinExistence type="predicted"/>
<dbReference type="InterPro" id="IPR021123">
    <property type="entry name" value="T3SS_needle-like"/>
</dbReference>
<dbReference type="InterPro" id="IPR011841">
    <property type="entry name" value="T3SS_needle_YscF"/>
</dbReference>
<reference evidence="2" key="1">
    <citation type="submission" date="2023-07" db="EMBL/GenBank/DDBJ databases">
        <title>Cedecea davisae an AmpC producer and its therapeutic implications.</title>
        <authorList>
            <person name="Notter J."/>
        </authorList>
    </citation>
    <scope>NUCLEOTIDE SEQUENCE [LARGE SCALE GENOMIC DNA]</scope>
    <source>
        <strain evidence="2">1</strain>
    </source>
</reference>
<accession>A0ABS6DBC4</accession>
<gene>
    <name evidence="1" type="ORF">KC222_00665</name>
</gene>
<dbReference type="RefSeq" id="WP_216374230.1">
    <property type="nucleotide sequence ID" value="NZ_JAGRYT010000001.1"/>
</dbReference>
<dbReference type="NCBIfam" id="TIGR02105">
    <property type="entry name" value="III_needle"/>
    <property type="match status" value="1"/>
</dbReference>
<evidence type="ECO:0000313" key="1">
    <source>
        <dbReference type="EMBL" id="MBU4680524.1"/>
    </source>
</evidence>
<protein>
    <submittedName>
        <fullName evidence="1">Type III secretion system needle complex protein</fullName>
    </submittedName>
</protein>
<evidence type="ECO:0000313" key="2">
    <source>
        <dbReference type="Proteomes" id="UP000686327"/>
    </source>
</evidence>
<name>A0ABS6DBC4_9ENTR</name>